<protein>
    <submittedName>
        <fullName evidence="9">CDCA2 protein</fullName>
    </submittedName>
</protein>
<evidence type="ECO:0000256" key="5">
    <source>
        <dbReference type="ARBA" id="ARBA00023242"/>
    </source>
</evidence>
<comment type="caution">
    <text evidence="9">The sequence shown here is derived from an EMBL/GenBank/DDBJ whole genome shotgun (WGS) entry which is preliminary data.</text>
</comment>
<feature type="domain" description="PP1-binding" evidence="8">
    <location>
        <begin position="119"/>
        <end position="158"/>
    </location>
</feature>
<dbReference type="InterPro" id="IPR029334">
    <property type="entry name" value="PP1-bd"/>
</dbReference>
<reference evidence="9 10" key="1">
    <citation type="submission" date="2019-09" db="EMBL/GenBank/DDBJ databases">
        <title>Bird 10,000 Genomes (B10K) Project - Family phase.</title>
        <authorList>
            <person name="Zhang G."/>
        </authorList>
    </citation>
    <scope>NUCLEOTIDE SEQUENCE [LARGE SCALE GENOMIC DNA]</scope>
    <source>
        <strain evidence="9">B10K-DU-029-50</strain>
        <tissue evidence="9">Heart</tissue>
    </source>
</reference>
<organism evidence="9 10">
    <name type="scientific">Grantiella picta</name>
    <dbReference type="NCBI Taxonomy" id="266360"/>
    <lineage>
        <taxon>Eukaryota</taxon>
        <taxon>Metazoa</taxon>
        <taxon>Chordata</taxon>
        <taxon>Craniata</taxon>
        <taxon>Vertebrata</taxon>
        <taxon>Euteleostomi</taxon>
        <taxon>Archelosauria</taxon>
        <taxon>Archosauria</taxon>
        <taxon>Dinosauria</taxon>
        <taxon>Saurischia</taxon>
        <taxon>Theropoda</taxon>
        <taxon>Coelurosauria</taxon>
        <taxon>Aves</taxon>
        <taxon>Neognathae</taxon>
        <taxon>Neoaves</taxon>
        <taxon>Telluraves</taxon>
        <taxon>Australaves</taxon>
        <taxon>Passeriformes</taxon>
        <taxon>Meliphagoidea</taxon>
        <taxon>Meliphagidae</taxon>
        <taxon>Grantiella</taxon>
    </lineage>
</organism>
<dbReference type="EMBL" id="VZRM01005909">
    <property type="protein sequence ID" value="NWV39854.1"/>
    <property type="molecule type" value="Genomic_DNA"/>
</dbReference>
<feature type="region of interest" description="Disordered" evidence="7">
    <location>
        <begin position="134"/>
        <end position="161"/>
    </location>
</feature>
<keyword evidence="6" id="KW-0131">Cell cycle</keyword>
<feature type="non-terminal residue" evidence="9">
    <location>
        <position position="261"/>
    </location>
</feature>
<dbReference type="Proteomes" id="UP000575029">
    <property type="component" value="Unassembled WGS sequence"/>
</dbReference>
<keyword evidence="5" id="KW-0539">Nucleus</keyword>
<feature type="compositionally biased region" description="Polar residues" evidence="7">
    <location>
        <begin position="233"/>
        <end position="261"/>
    </location>
</feature>
<proteinExistence type="predicted"/>
<gene>
    <name evidence="9" type="primary">Cdca2_1</name>
    <name evidence="9" type="ORF">GRAPIC_R15675</name>
</gene>
<evidence type="ECO:0000256" key="2">
    <source>
        <dbReference type="ARBA" id="ARBA00022499"/>
    </source>
</evidence>
<accession>A0A7K6EL13</accession>
<keyword evidence="4" id="KW-0832">Ubl conjugation</keyword>
<name>A0A7K6EL13_9PASS</name>
<dbReference type="Pfam" id="PF15276">
    <property type="entry name" value="PP1_bind"/>
    <property type="match status" value="1"/>
</dbReference>
<sequence>QSPGGDGAALSPRKVGFGEDVILGMLGGSQTPTTPVQTENIPSSDLSQSSSLFRSILKKTPGREILDSPTLCSEPSLKEYSNNAIDRGGGEAAAVSSCVKTFEMLQTDTAETQSSKTPKKKKVTFGEVLSPEIFDQTLPANTPLRRGASPGCPRGPNLRAEPLPLLDFAWDEECVEPPQEILEDSVAVEAPSPAEKTEAAEINTTDMVTISSSTKRKQSRAVPENSDCESGAPDTQNDQDTKNPTKSKIQRQKNPTTAAPK</sequence>
<dbReference type="GO" id="GO:0007088">
    <property type="term" value="P:regulation of mitotic nuclear division"/>
    <property type="evidence" value="ECO:0007669"/>
    <property type="project" value="TreeGrafter"/>
</dbReference>
<evidence type="ECO:0000256" key="3">
    <source>
        <dbReference type="ARBA" id="ARBA00022553"/>
    </source>
</evidence>
<dbReference type="GO" id="GO:0005634">
    <property type="term" value="C:nucleus"/>
    <property type="evidence" value="ECO:0007669"/>
    <property type="project" value="UniProtKB-SubCell"/>
</dbReference>
<feature type="compositionally biased region" description="Polar residues" evidence="7">
    <location>
        <begin position="202"/>
        <end position="213"/>
    </location>
</feature>
<dbReference type="GO" id="GO:0051983">
    <property type="term" value="P:regulation of chromosome segregation"/>
    <property type="evidence" value="ECO:0007669"/>
    <property type="project" value="TreeGrafter"/>
</dbReference>
<feature type="region of interest" description="Disordered" evidence="7">
    <location>
        <begin position="24"/>
        <end position="47"/>
    </location>
</feature>
<keyword evidence="10" id="KW-1185">Reference proteome</keyword>
<comment type="subcellular location">
    <subcellularLocation>
        <location evidence="1">Nucleus</location>
    </subcellularLocation>
</comment>
<keyword evidence="2" id="KW-1017">Isopeptide bond</keyword>
<dbReference type="GO" id="GO:0005694">
    <property type="term" value="C:chromosome"/>
    <property type="evidence" value="ECO:0007669"/>
    <property type="project" value="TreeGrafter"/>
</dbReference>
<feature type="non-terminal residue" evidence="9">
    <location>
        <position position="1"/>
    </location>
</feature>
<feature type="compositionally biased region" description="Polar residues" evidence="7">
    <location>
        <begin position="28"/>
        <end position="42"/>
    </location>
</feature>
<evidence type="ECO:0000256" key="7">
    <source>
        <dbReference type="SAM" id="MobiDB-lite"/>
    </source>
</evidence>
<evidence type="ECO:0000313" key="9">
    <source>
        <dbReference type="EMBL" id="NWV39854.1"/>
    </source>
</evidence>
<evidence type="ECO:0000256" key="4">
    <source>
        <dbReference type="ARBA" id="ARBA00022843"/>
    </source>
</evidence>
<evidence type="ECO:0000256" key="6">
    <source>
        <dbReference type="ARBA" id="ARBA00023306"/>
    </source>
</evidence>
<feature type="region of interest" description="Disordered" evidence="7">
    <location>
        <begin position="187"/>
        <end position="261"/>
    </location>
</feature>
<dbReference type="PANTHER" id="PTHR21603">
    <property type="entry name" value="ANTIGEN KI-67-LIKE PROTEIN"/>
    <property type="match status" value="1"/>
</dbReference>
<evidence type="ECO:0000313" key="10">
    <source>
        <dbReference type="Proteomes" id="UP000575029"/>
    </source>
</evidence>
<dbReference type="PANTHER" id="PTHR21603:SF16">
    <property type="entry name" value="CELL DIVISION CYCLE-ASSOCIATED PROTEIN 2"/>
    <property type="match status" value="1"/>
</dbReference>
<keyword evidence="3" id="KW-0597">Phosphoprotein</keyword>
<dbReference type="AlphaFoldDB" id="A0A7K6EL13"/>
<evidence type="ECO:0000259" key="8">
    <source>
        <dbReference type="Pfam" id="PF15276"/>
    </source>
</evidence>
<evidence type="ECO:0000256" key="1">
    <source>
        <dbReference type="ARBA" id="ARBA00004123"/>
    </source>
</evidence>